<evidence type="ECO:0000313" key="2">
    <source>
        <dbReference type="Proteomes" id="UP000605201"/>
    </source>
</evidence>
<sequence>MIKYFTNREISEKLEINLARWKRWSREFIPPDPLGGMQTGYARQYHPDEAFNVHLGGHLVSDLKFAIPEAKQILADLQGWLADKGFYFNVKGGAVSQNSIEALIKEYIVFISKERLPDNTYKISYTVRGIISNKPVRYQNFEIMEELYTETVIGLQPDKSEVYDTNAVKTLHISGVLNNFVTRMNLDRTCYPALNPQIP</sequence>
<name>A0A8J6TPL6_9BACT</name>
<protein>
    <submittedName>
        <fullName evidence="1">Uncharacterized protein</fullName>
    </submittedName>
</protein>
<comment type="caution">
    <text evidence="1">The sequence shown here is derived from an EMBL/GenBank/DDBJ whole genome shotgun (WGS) entry which is preliminary data.</text>
</comment>
<evidence type="ECO:0000313" key="1">
    <source>
        <dbReference type="EMBL" id="MBC8431093.1"/>
    </source>
</evidence>
<organism evidence="1 2">
    <name type="scientific">Candidatus Desulfatibia vada</name>
    <dbReference type="NCBI Taxonomy" id="2841696"/>
    <lineage>
        <taxon>Bacteria</taxon>
        <taxon>Pseudomonadati</taxon>
        <taxon>Thermodesulfobacteriota</taxon>
        <taxon>Desulfobacteria</taxon>
        <taxon>Desulfobacterales</taxon>
        <taxon>Desulfobacterales incertae sedis</taxon>
        <taxon>Candidatus Desulfatibia</taxon>
    </lineage>
</organism>
<proteinExistence type="predicted"/>
<accession>A0A8J6TPL6</accession>
<dbReference type="EMBL" id="JACNIG010000110">
    <property type="protein sequence ID" value="MBC8431093.1"/>
    <property type="molecule type" value="Genomic_DNA"/>
</dbReference>
<dbReference type="Proteomes" id="UP000605201">
    <property type="component" value="Unassembled WGS sequence"/>
</dbReference>
<reference evidence="1 2" key="1">
    <citation type="submission" date="2020-08" db="EMBL/GenBank/DDBJ databases">
        <title>Bridging the membrane lipid divide: bacteria of the FCB group superphylum have the potential to synthesize archaeal ether lipids.</title>
        <authorList>
            <person name="Villanueva L."/>
            <person name="Von Meijenfeldt F.A.B."/>
            <person name="Westbye A.B."/>
            <person name="Yadav S."/>
            <person name="Hopmans E.C."/>
            <person name="Dutilh B.E."/>
            <person name="Sinninghe Damste J.S."/>
        </authorList>
    </citation>
    <scope>NUCLEOTIDE SEQUENCE [LARGE SCALE GENOMIC DNA]</scope>
    <source>
        <strain evidence="1">NIOZ-UU17</strain>
    </source>
</reference>
<gene>
    <name evidence="1" type="ORF">H8D96_04165</name>
</gene>
<dbReference type="AlphaFoldDB" id="A0A8J6TPL6"/>